<organism evidence="1 2">
    <name type="scientific">Telmatospirillum siberiense</name>
    <dbReference type="NCBI Taxonomy" id="382514"/>
    <lineage>
        <taxon>Bacteria</taxon>
        <taxon>Pseudomonadati</taxon>
        <taxon>Pseudomonadota</taxon>
        <taxon>Alphaproteobacteria</taxon>
        <taxon>Rhodospirillales</taxon>
        <taxon>Rhodospirillaceae</taxon>
        <taxon>Telmatospirillum</taxon>
    </lineage>
</organism>
<dbReference type="AlphaFoldDB" id="A0A2N3PYQ8"/>
<proteinExistence type="predicted"/>
<comment type="caution">
    <text evidence="1">The sequence shown here is derived from an EMBL/GenBank/DDBJ whole genome shotgun (WGS) entry which is preliminary data.</text>
</comment>
<evidence type="ECO:0000313" key="1">
    <source>
        <dbReference type="EMBL" id="PKU25491.1"/>
    </source>
</evidence>
<keyword evidence="2" id="KW-1185">Reference proteome</keyword>
<evidence type="ECO:0000313" key="2">
    <source>
        <dbReference type="Proteomes" id="UP000233293"/>
    </source>
</evidence>
<dbReference type="EMBL" id="PIUM01000004">
    <property type="protein sequence ID" value="PKU25491.1"/>
    <property type="molecule type" value="Genomic_DNA"/>
</dbReference>
<accession>A0A2N3PYQ8</accession>
<gene>
    <name evidence="1" type="ORF">CWS72_05335</name>
</gene>
<reference evidence="2" key="1">
    <citation type="submission" date="2017-12" db="EMBL/GenBank/DDBJ databases">
        <title>Draft genome sequence of Telmatospirillum siberiense 26-4b1T, an acidotolerant peatland alphaproteobacterium potentially involved in sulfur cycling.</title>
        <authorList>
            <person name="Hausmann B."/>
            <person name="Pjevac P."/>
            <person name="Schreck K."/>
            <person name="Herbold C.W."/>
            <person name="Daims H."/>
            <person name="Wagner M."/>
            <person name="Pester M."/>
            <person name="Loy A."/>
        </authorList>
    </citation>
    <scope>NUCLEOTIDE SEQUENCE [LARGE SCALE GENOMIC DNA]</scope>
    <source>
        <strain evidence="2">26-4b1</strain>
    </source>
</reference>
<name>A0A2N3PYQ8_9PROT</name>
<sequence>MMMTICGHNVGRCRVMSLFIVGLDADEMSWQVDSGTLIELISEDLRKEANDNLAADRTKLVDQVLRASSAASEKGLWSLAELFREWAYELHCGPQSSLYPAGGGDSTFPR</sequence>
<protein>
    <submittedName>
        <fullName evidence="1">Uncharacterized protein</fullName>
    </submittedName>
</protein>
<dbReference type="Proteomes" id="UP000233293">
    <property type="component" value="Unassembled WGS sequence"/>
</dbReference>